<dbReference type="PANTHER" id="PTHR43166">
    <property type="entry name" value="AMINO ACID IMPORT ATP-BINDING PROTEIN"/>
    <property type="match status" value="1"/>
</dbReference>
<dbReference type="InterPro" id="IPR027417">
    <property type="entry name" value="P-loop_NTPase"/>
</dbReference>
<comment type="caution">
    <text evidence="9">The sequence shown here is derived from an EMBL/GenBank/DDBJ whole genome shotgun (WGS) entry which is preliminary data.</text>
</comment>
<dbReference type="PANTHER" id="PTHR43166:SF30">
    <property type="entry name" value="METHIONINE IMPORT ATP-BINDING PROTEIN METN"/>
    <property type="match status" value="1"/>
</dbReference>
<evidence type="ECO:0000256" key="5">
    <source>
        <dbReference type="ARBA" id="ARBA00022967"/>
    </source>
</evidence>
<evidence type="ECO:0000256" key="2">
    <source>
        <dbReference type="ARBA" id="ARBA00022475"/>
    </source>
</evidence>
<dbReference type="InterPro" id="IPR003439">
    <property type="entry name" value="ABC_transporter-like_ATP-bd"/>
</dbReference>
<name>A0A1I6AGP8_9BACI</name>
<dbReference type="Gene3D" id="3.30.70.260">
    <property type="match status" value="1"/>
</dbReference>
<evidence type="ECO:0000313" key="9">
    <source>
        <dbReference type="EMBL" id="SFQ67898.1"/>
    </source>
</evidence>
<dbReference type="SUPFAM" id="SSF55021">
    <property type="entry name" value="ACT-like"/>
    <property type="match status" value="1"/>
</dbReference>
<evidence type="ECO:0000256" key="3">
    <source>
        <dbReference type="ARBA" id="ARBA00022741"/>
    </source>
</evidence>
<dbReference type="InterPro" id="IPR045865">
    <property type="entry name" value="ACT-like_dom_sf"/>
</dbReference>
<keyword evidence="5" id="KW-1278">Translocase</keyword>
<gene>
    <name evidence="9" type="ORF">SAMN02745910_02729</name>
</gene>
<dbReference type="InterPro" id="IPR003593">
    <property type="entry name" value="AAA+_ATPase"/>
</dbReference>
<dbReference type="SUPFAM" id="SSF52540">
    <property type="entry name" value="P-loop containing nucleoside triphosphate hydrolases"/>
    <property type="match status" value="1"/>
</dbReference>
<dbReference type="Pfam" id="PF00005">
    <property type="entry name" value="ABC_tran"/>
    <property type="match status" value="1"/>
</dbReference>
<keyword evidence="10" id="KW-1185">Reference proteome</keyword>
<dbReference type="CDD" id="cd03258">
    <property type="entry name" value="ABC_MetN_methionine_transporter"/>
    <property type="match status" value="1"/>
</dbReference>
<dbReference type="InterPro" id="IPR017871">
    <property type="entry name" value="ABC_transporter-like_CS"/>
</dbReference>
<dbReference type="PROSITE" id="PS00211">
    <property type="entry name" value="ABC_TRANSPORTER_1"/>
    <property type="match status" value="1"/>
</dbReference>
<protein>
    <submittedName>
        <fullName evidence="9">D-methionine transport system ATP-binding protein</fullName>
    </submittedName>
</protein>
<proteinExistence type="predicted"/>
<dbReference type="PROSITE" id="PS50893">
    <property type="entry name" value="ABC_TRANSPORTER_2"/>
    <property type="match status" value="1"/>
</dbReference>
<keyword evidence="3" id="KW-0547">Nucleotide-binding</keyword>
<dbReference type="Proteomes" id="UP000182762">
    <property type="component" value="Unassembled WGS sequence"/>
</dbReference>
<keyword evidence="4 9" id="KW-0067">ATP-binding</keyword>
<evidence type="ECO:0000256" key="7">
    <source>
        <dbReference type="ARBA" id="ARBA00023136"/>
    </source>
</evidence>
<dbReference type="InterPro" id="IPR041701">
    <property type="entry name" value="MetN_ABC"/>
</dbReference>
<keyword evidence="2" id="KW-1003">Cell membrane</keyword>
<evidence type="ECO:0000256" key="6">
    <source>
        <dbReference type="ARBA" id="ARBA00022970"/>
    </source>
</evidence>
<evidence type="ECO:0000259" key="8">
    <source>
        <dbReference type="PROSITE" id="PS50893"/>
    </source>
</evidence>
<dbReference type="InterPro" id="IPR018449">
    <property type="entry name" value="NIL_domain"/>
</dbReference>
<evidence type="ECO:0000313" key="10">
    <source>
        <dbReference type="Proteomes" id="UP000182762"/>
    </source>
</evidence>
<dbReference type="GO" id="GO:0005524">
    <property type="term" value="F:ATP binding"/>
    <property type="evidence" value="ECO:0007669"/>
    <property type="project" value="UniProtKB-KW"/>
</dbReference>
<dbReference type="EMBL" id="FOXX01000006">
    <property type="protein sequence ID" value="SFQ67898.1"/>
    <property type="molecule type" value="Genomic_DNA"/>
</dbReference>
<dbReference type="Pfam" id="PF09383">
    <property type="entry name" value="NIL"/>
    <property type="match status" value="1"/>
</dbReference>
<accession>A0A1I6AGP8</accession>
<evidence type="ECO:0000256" key="4">
    <source>
        <dbReference type="ARBA" id="ARBA00022840"/>
    </source>
</evidence>
<reference evidence="9 10" key="1">
    <citation type="submission" date="2016-10" db="EMBL/GenBank/DDBJ databases">
        <authorList>
            <person name="Varghese N."/>
            <person name="Submissions S."/>
        </authorList>
    </citation>
    <scope>NUCLEOTIDE SEQUENCE [LARGE SCALE GENOMIC DNA]</scope>
    <source>
        <strain evidence="9 10">DSM 13796</strain>
    </source>
</reference>
<sequence>MLIQFRNVSKTFHTKSRKIQALHNINLTIEKGDIFGVIGHSGAGKSTLIRTVNLLEQPTKGEIIVNGKNLVHLSEREMRDAKKNIGMIFQHFNLLESKTIFDNVALPLRLIKASKAFIAERVKELLTFVGLEDKVHHYPNQLSGGQKQRVGIARALATNPSILLCDEATSALDPETTLSVLQLLKQINRQYGITILMITHQMDVVKQICNRVGVMHNGELIEEGRIIEVFSNPQNPITENFVKTVIKDDVPERVFDYLKSKNDSRVYRIRFVGESTGQPIISEIAKAFTVHINILFGNITELQNVPFGHLIVEFQGDVNEIQRAYEHISAQNIVIKEVG</sequence>
<feature type="domain" description="ABC transporter" evidence="8">
    <location>
        <begin position="3"/>
        <end position="242"/>
    </location>
</feature>
<dbReference type="InterPro" id="IPR050086">
    <property type="entry name" value="MetN_ABC_transporter-like"/>
</dbReference>
<keyword evidence="6" id="KW-0029">Amino-acid transport</keyword>
<evidence type="ECO:0000256" key="1">
    <source>
        <dbReference type="ARBA" id="ARBA00022448"/>
    </source>
</evidence>
<dbReference type="SMART" id="SM00382">
    <property type="entry name" value="AAA"/>
    <property type="match status" value="1"/>
</dbReference>
<organism evidence="9 10">
    <name type="scientific">Priestia endophytica DSM 13796</name>
    <dbReference type="NCBI Taxonomy" id="1121089"/>
    <lineage>
        <taxon>Bacteria</taxon>
        <taxon>Bacillati</taxon>
        <taxon>Bacillota</taxon>
        <taxon>Bacilli</taxon>
        <taxon>Bacillales</taxon>
        <taxon>Bacillaceae</taxon>
        <taxon>Priestia</taxon>
    </lineage>
</organism>
<dbReference type="Gene3D" id="3.40.50.300">
    <property type="entry name" value="P-loop containing nucleotide triphosphate hydrolases"/>
    <property type="match status" value="1"/>
</dbReference>
<dbReference type="SMART" id="SM00930">
    <property type="entry name" value="NIL"/>
    <property type="match status" value="1"/>
</dbReference>
<keyword evidence="1" id="KW-0813">Transport</keyword>
<keyword evidence="7" id="KW-0472">Membrane</keyword>